<sequence length="80" mass="8691">MSVPVKAQERPARALPEPELVSLIDDPHGPYADSPAGWWDQYGGALDMRSGVVCLPGPVHPPSPFHPDECPHCVQLQENP</sequence>
<evidence type="ECO:0000313" key="3">
    <source>
        <dbReference type="Proteomes" id="UP000498980"/>
    </source>
</evidence>
<dbReference type="EMBL" id="JACCCF010000001">
    <property type="protein sequence ID" value="NYE42253.1"/>
    <property type="molecule type" value="Genomic_DNA"/>
</dbReference>
<accession>A0A7J0C846</accession>
<dbReference type="Proteomes" id="UP000530403">
    <property type="component" value="Unassembled WGS sequence"/>
</dbReference>
<evidence type="ECO:0000313" key="1">
    <source>
        <dbReference type="EMBL" id="GFM98639.1"/>
    </source>
</evidence>
<evidence type="ECO:0000313" key="4">
    <source>
        <dbReference type="Proteomes" id="UP000530403"/>
    </source>
</evidence>
<dbReference type="EMBL" id="BLWC01000001">
    <property type="protein sequence ID" value="GFM98639.1"/>
    <property type="molecule type" value="Genomic_DNA"/>
</dbReference>
<proteinExistence type="predicted"/>
<reference evidence="1 3" key="1">
    <citation type="submission" date="2020-05" db="EMBL/GenBank/DDBJ databases">
        <title>Whole genome shotgun sequence of Streptomyces fulvorobeus NBRC 15897.</title>
        <authorList>
            <person name="Komaki H."/>
            <person name="Tamura T."/>
        </authorList>
    </citation>
    <scope>NUCLEOTIDE SEQUENCE [LARGE SCALE GENOMIC DNA]</scope>
    <source>
        <strain evidence="1 3">NBRC 15897</strain>
    </source>
</reference>
<dbReference type="Proteomes" id="UP000498980">
    <property type="component" value="Unassembled WGS sequence"/>
</dbReference>
<dbReference type="AlphaFoldDB" id="A0A7J0C846"/>
<evidence type="ECO:0000313" key="2">
    <source>
        <dbReference type="EMBL" id="NYE42253.1"/>
    </source>
</evidence>
<keyword evidence="3" id="KW-1185">Reference proteome</keyword>
<name>A0A7J0C846_9ACTN</name>
<gene>
    <name evidence="2" type="ORF">HEB29_003264</name>
    <name evidence="1" type="ORF">Sfulv_34500</name>
</gene>
<reference evidence="2 4" key="2">
    <citation type="submission" date="2020-07" db="EMBL/GenBank/DDBJ databases">
        <title>Sequencing the genomes of 1000 actinobacteria strains.</title>
        <authorList>
            <person name="Klenk H.-P."/>
        </authorList>
    </citation>
    <scope>NUCLEOTIDE SEQUENCE [LARGE SCALE GENOMIC DNA]</scope>
    <source>
        <strain evidence="2 4">DSM 41455</strain>
    </source>
</reference>
<comment type="caution">
    <text evidence="1">The sequence shown here is derived from an EMBL/GenBank/DDBJ whole genome shotgun (WGS) entry which is preliminary data.</text>
</comment>
<organism evidence="1 3">
    <name type="scientific">Streptomyces fulvorobeus</name>
    <dbReference type="NCBI Taxonomy" id="284028"/>
    <lineage>
        <taxon>Bacteria</taxon>
        <taxon>Bacillati</taxon>
        <taxon>Actinomycetota</taxon>
        <taxon>Actinomycetes</taxon>
        <taxon>Kitasatosporales</taxon>
        <taxon>Streptomycetaceae</taxon>
        <taxon>Streptomyces</taxon>
    </lineage>
</organism>
<protein>
    <submittedName>
        <fullName evidence="1">Uncharacterized protein</fullName>
    </submittedName>
</protein>